<keyword evidence="2" id="KW-0575">Peroxidase</keyword>
<dbReference type="GO" id="GO:0004601">
    <property type="term" value="F:peroxidase activity"/>
    <property type="evidence" value="ECO:0007669"/>
    <property type="project" value="UniProtKB-KW"/>
</dbReference>
<dbReference type="EMBL" id="GGEC01012177">
    <property type="protein sequence ID" value="MBW92660.1"/>
    <property type="molecule type" value="Transcribed_RNA"/>
</dbReference>
<protein>
    <submittedName>
        <fullName evidence="2">L-ascorbate peroxidase</fullName>
    </submittedName>
</protein>
<evidence type="ECO:0000313" key="2">
    <source>
        <dbReference type="EMBL" id="MBW92660.1"/>
    </source>
</evidence>
<keyword evidence="2" id="KW-0560">Oxidoreductase</keyword>
<sequence>MSLSLNPICPTKTSLKWSEPFVASGRRPSGGGSGLSSLPG</sequence>
<proteinExistence type="predicted"/>
<feature type="region of interest" description="Disordered" evidence="1">
    <location>
        <begin position="19"/>
        <end position="40"/>
    </location>
</feature>
<name>A0A2P2JGS1_RHIMU</name>
<organism evidence="2">
    <name type="scientific">Rhizophora mucronata</name>
    <name type="common">Asiatic mangrove</name>
    <dbReference type="NCBI Taxonomy" id="61149"/>
    <lineage>
        <taxon>Eukaryota</taxon>
        <taxon>Viridiplantae</taxon>
        <taxon>Streptophyta</taxon>
        <taxon>Embryophyta</taxon>
        <taxon>Tracheophyta</taxon>
        <taxon>Spermatophyta</taxon>
        <taxon>Magnoliopsida</taxon>
        <taxon>eudicotyledons</taxon>
        <taxon>Gunneridae</taxon>
        <taxon>Pentapetalae</taxon>
        <taxon>rosids</taxon>
        <taxon>fabids</taxon>
        <taxon>Malpighiales</taxon>
        <taxon>Rhizophoraceae</taxon>
        <taxon>Rhizophora</taxon>
    </lineage>
</organism>
<dbReference type="AlphaFoldDB" id="A0A2P2JGS1"/>
<reference evidence="2" key="1">
    <citation type="submission" date="2018-02" db="EMBL/GenBank/DDBJ databases">
        <title>Rhizophora mucronata_Transcriptome.</title>
        <authorList>
            <person name="Meera S.P."/>
            <person name="Sreeshan A."/>
            <person name="Augustine A."/>
        </authorList>
    </citation>
    <scope>NUCLEOTIDE SEQUENCE</scope>
    <source>
        <tissue evidence="2">Leaf</tissue>
    </source>
</reference>
<evidence type="ECO:0000256" key="1">
    <source>
        <dbReference type="SAM" id="MobiDB-lite"/>
    </source>
</evidence>
<accession>A0A2P2JGS1</accession>